<feature type="short sequence motif" description="HXTX 2" evidence="2">
    <location>
        <begin position="132"/>
        <end position="135"/>
    </location>
</feature>
<dbReference type="AlphaFoldDB" id="A0AAU8G5C5"/>
<comment type="function">
    <text evidence="2">Hydrolyzes RNA 2',3'-cyclic phosphodiester to an RNA 2'-phosphomonoester.</text>
</comment>
<reference evidence="4" key="1">
    <citation type="submission" date="2024-06" db="EMBL/GenBank/DDBJ databases">
        <title>Complete genome sequence of the cellulolytic actinobacterium, Cellulosimicrobium ES-005.</title>
        <authorList>
            <person name="Matthews C.T."/>
            <person name="Underwood K.D."/>
            <person name="Ghanchi K.M."/>
            <person name="Fields S.D."/>
            <person name="Gardner S.G."/>
        </authorList>
    </citation>
    <scope>NUCLEOTIDE SEQUENCE</scope>
    <source>
        <strain evidence="4">ES-005</strain>
    </source>
</reference>
<evidence type="ECO:0000259" key="3">
    <source>
        <dbReference type="Pfam" id="PF02834"/>
    </source>
</evidence>
<dbReference type="SUPFAM" id="SSF55144">
    <property type="entry name" value="LigT-like"/>
    <property type="match status" value="1"/>
</dbReference>
<dbReference type="InterPro" id="IPR014051">
    <property type="entry name" value="Phosphoesterase_HXTX"/>
</dbReference>
<comment type="similarity">
    <text evidence="2">Belongs to the 2H phosphoesterase superfamily. ThpR family.</text>
</comment>
<dbReference type="EC" id="3.1.4.58" evidence="2"/>
<feature type="domain" description="Phosphoesterase HXTX" evidence="3">
    <location>
        <begin position="28"/>
        <end position="94"/>
    </location>
</feature>
<dbReference type="InterPro" id="IPR009097">
    <property type="entry name" value="Cyclic_Pdiesterase"/>
</dbReference>
<dbReference type="HAMAP" id="MF_01940">
    <property type="entry name" value="RNA_CPDase"/>
    <property type="match status" value="1"/>
</dbReference>
<feature type="active site" description="Proton acceptor" evidence="2">
    <location>
        <position position="132"/>
    </location>
</feature>
<comment type="catalytic activity">
    <reaction evidence="2">
        <text>a 3'-end 2',3'-cyclophospho-ribonucleotide-RNA + H2O = a 3'-end 2'-phospho-ribonucleotide-RNA + H(+)</text>
        <dbReference type="Rhea" id="RHEA:11828"/>
        <dbReference type="Rhea" id="RHEA-COMP:10464"/>
        <dbReference type="Rhea" id="RHEA-COMP:17353"/>
        <dbReference type="ChEBI" id="CHEBI:15377"/>
        <dbReference type="ChEBI" id="CHEBI:15378"/>
        <dbReference type="ChEBI" id="CHEBI:83064"/>
        <dbReference type="ChEBI" id="CHEBI:173113"/>
        <dbReference type="EC" id="3.1.4.58"/>
    </reaction>
</comment>
<protein>
    <recommendedName>
        <fullName evidence="2">RNA 2',3'-cyclic phosphodiesterase</fullName>
        <shortName evidence="2">RNA 2',3'-CPDase</shortName>
        <ecNumber evidence="2">3.1.4.58</ecNumber>
    </recommendedName>
</protein>
<dbReference type="Gene3D" id="3.90.1140.10">
    <property type="entry name" value="Cyclic phosphodiesterase"/>
    <property type="match status" value="1"/>
</dbReference>
<feature type="active site" description="Proton donor" evidence="2">
    <location>
        <position position="47"/>
    </location>
</feature>
<feature type="short sequence motif" description="HXTX 1" evidence="2">
    <location>
        <begin position="47"/>
        <end position="50"/>
    </location>
</feature>
<evidence type="ECO:0000256" key="2">
    <source>
        <dbReference type="HAMAP-Rule" id="MF_01940"/>
    </source>
</evidence>
<dbReference type="RefSeq" id="WP_353709446.1">
    <property type="nucleotide sequence ID" value="NZ_CP159290.1"/>
</dbReference>
<dbReference type="GO" id="GO:0008664">
    <property type="term" value="F:RNA 2',3'-cyclic 3'-phosphodiesterase activity"/>
    <property type="evidence" value="ECO:0007669"/>
    <property type="project" value="UniProtKB-EC"/>
</dbReference>
<evidence type="ECO:0000256" key="1">
    <source>
        <dbReference type="ARBA" id="ARBA00022801"/>
    </source>
</evidence>
<dbReference type="EMBL" id="CP159290">
    <property type="protein sequence ID" value="XCH32036.1"/>
    <property type="molecule type" value="Genomic_DNA"/>
</dbReference>
<dbReference type="NCBIfam" id="TIGR02258">
    <property type="entry name" value="2_5_ligase"/>
    <property type="match status" value="1"/>
</dbReference>
<organism evidence="4">
    <name type="scientific">Cellulosimicrobium sp. ES-005</name>
    <dbReference type="NCBI Taxonomy" id="3163031"/>
    <lineage>
        <taxon>Bacteria</taxon>
        <taxon>Bacillati</taxon>
        <taxon>Actinomycetota</taxon>
        <taxon>Actinomycetes</taxon>
        <taxon>Micrococcales</taxon>
        <taxon>Promicromonosporaceae</taxon>
        <taxon>Cellulosimicrobium</taxon>
    </lineage>
</organism>
<dbReference type="PANTHER" id="PTHR35561">
    <property type="entry name" value="RNA 2',3'-CYCLIC PHOSPHODIESTERASE"/>
    <property type="match status" value="1"/>
</dbReference>
<dbReference type="Pfam" id="PF02834">
    <property type="entry name" value="LigT_PEase"/>
    <property type="match status" value="1"/>
</dbReference>
<dbReference type="InterPro" id="IPR004175">
    <property type="entry name" value="RNA_CPDase"/>
</dbReference>
<dbReference type="GO" id="GO:0004113">
    <property type="term" value="F:2',3'-cyclic-nucleotide 3'-phosphodiesterase activity"/>
    <property type="evidence" value="ECO:0007669"/>
    <property type="project" value="InterPro"/>
</dbReference>
<name>A0AAU8G5C5_9MICO</name>
<evidence type="ECO:0000313" key="4">
    <source>
        <dbReference type="EMBL" id="XCH32036.1"/>
    </source>
</evidence>
<proteinExistence type="inferred from homology"/>
<keyword evidence="1 2" id="KW-0378">Hydrolase</keyword>
<accession>A0AAU8G5C5</accession>
<sequence>MSLFAALRPSTAALDHLALALSGAQAQEARRPDGAPLVRWTPPELWHVTVSFFGSVPDGAVPDLAAALAPVAHETPPPSLRLRGAGVFDRRVLWVGVGGLGADALPGLSVAVAEAAREVGVGVDRRPRQRAHLTVARAAAGARQARRRAHARRSGGGLADLAAGDPLAGPAAALSVYAGPDWTAHELLLLESTSGDLPGDTSGRRVYRTVETFPLAGVAARG</sequence>
<dbReference type="PANTHER" id="PTHR35561:SF1">
    <property type="entry name" value="RNA 2',3'-CYCLIC PHOSPHODIESTERASE"/>
    <property type="match status" value="1"/>
</dbReference>
<gene>
    <name evidence="4" type="primary">thpR</name>
    <name evidence="4" type="ORF">ABRQ22_10340</name>
</gene>